<gene>
    <name evidence="1" type="ORF">ACNJC6_00520</name>
</gene>
<evidence type="ECO:0000313" key="2">
    <source>
        <dbReference type="Proteomes" id="UP000196240"/>
    </source>
</evidence>
<evidence type="ECO:0000313" key="1">
    <source>
        <dbReference type="EMBL" id="SJX20920.1"/>
    </source>
</evidence>
<accession>A0A1R7Q9I6</accession>
<dbReference type="Proteomes" id="UP000196240">
    <property type="component" value="Unassembled WGS sequence"/>
</dbReference>
<organism evidence="1 2">
    <name type="scientific">Acinetobacter johnsonii</name>
    <dbReference type="NCBI Taxonomy" id="40214"/>
    <lineage>
        <taxon>Bacteria</taxon>
        <taxon>Pseudomonadati</taxon>
        <taxon>Pseudomonadota</taxon>
        <taxon>Gammaproteobacteria</taxon>
        <taxon>Moraxellales</taxon>
        <taxon>Moraxellaceae</taxon>
        <taxon>Acinetobacter</taxon>
    </lineage>
</organism>
<dbReference type="AlphaFoldDB" id="A0A1R7Q9I6"/>
<reference evidence="1 2" key="1">
    <citation type="submission" date="2017-02" db="EMBL/GenBank/DDBJ databases">
        <authorList>
            <person name="Peterson S.W."/>
        </authorList>
    </citation>
    <scope>NUCLEOTIDE SEQUENCE [LARGE SCALE GENOMIC DNA]</scope>
    <source>
        <strain evidence="1">C6</strain>
    </source>
</reference>
<protein>
    <submittedName>
        <fullName evidence="1">Uncharacterized protein</fullName>
    </submittedName>
</protein>
<dbReference type="RefSeq" id="WP_087011023.1">
    <property type="nucleotide sequence ID" value="NZ_FUUY01000001.1"/>
</dbReference>
<sequence length="100" mass="11858">MSETITVDLRLDEYEIIKKRRYEEAHKKATREFQLKSITVANEYFLWANENNLPSPDSGTFVNQFGYEDIDHSIMRNAVEQIWKLVFSFEIPKEETPNGR</sequence>
<name>A0A1R7Q9I6_ACIJO</name>
<proteinExistence type="predicted"/>
<dbReference type="EMBL" id="FUUY01000001">
    <property type="protein sequence ID" value="SJX20920.1"/>
    <property type="molecule type" value="Genomic_DNA"/>
</dbReference>